<evidence type="ECO:0000256" key="3">
    <source>
        <dbReference type="ARBA" id="ARBA00023163"/>
    </source>
</evidence>
<keyword evidence="7" id="KW-1185">Reference proteome</keyword>
<dbReference type="InterPro" id="IPR001647">
    <property type="entry name" value="HTH_TetR"/>
</dbReference>
<dbReference type="GO" id="GO:0003677">
    <property type="term" value="F:DNA binding"/>
    <property type="evidence" value="ECO:0007669"/>
    <property type="project" value="UniProtKB-UniRule"/>
</dbReference>
<feature type="DNA-binding region" description="H-T-H motif" evidence="4">
    <location>
        <begin position="30"/>
        <end position="49"/>
    </location>
</feature>
<evidence type="ECO:0000256" key="2">
    <source>
        <dbReference type="ARBA" id="ARBA00023125"/>
    </source>
</evidence>
<dbReference type="SUPFAM" id="SSF48498">
    <property type="entry name" value="Tetracyclin repressor-like, C-terminal domain"/>
    <property type="match status" value="1"/>
</dbReference>
<evidence type="ECO:0000256" key="1">
    <source>
        <dbReference type="ARBA" id="ARBA00023015"/>
    </source>
</evidence>
<keyword evidence="3" id="KW-0804">Transcription</keyword>
<dbReference type="RefSeq" id="WP_203852916.1">
    <property type="nucleotide sequence ID" value="NZ_BAAAVW010000032.1"/>
</dbReference>
<dbReference type="Gene3D" id="1.10.357.10">
    <property type="entry name" value="Tetracycline Repressor, domain 2"/>
    <property type="match status" value="1"/>
</dbReference>
<dbReference type="PANTHER" id="PTHR47506">
    <property type="entry name" value="TRANSCRIPTIONAL REGULATORY PROTEIN"/>
    <property type="match status" value="1"/>
</dbReference>
<protein>
    <submittedName>
        <fullName evidence="6">TetR family transcriptional regulator</fullName>
    </submittedName>
</protein>
<accession>A0A919UI35</accession>
<dbReference type="PANTHER" id="PTHR47506:SF1">
    <property type="entry name" value="HTH-TYPE TRANSCRIPTIONAL REGULATOR YJDC"/>
    <property type="match status" value="1"/>
</dbReference>
<name>A0A919UI35_9ACTN</name>
<dbReference type="AlphaFoldDB" id="A0A919UI35"/>
<evidence type="ECO:0000256" key="4">
    <source>
        <dbReference type="PROSITE-ProRule" id="PRU00335"/>
    </source>
</evidence>
<feature type="domain" description="HTH tetR-type" evidence="5">
    <location>
        <begin position="7"/>
        <end position="67"/>
    </location>
</feature>
<dbReference type="SUPFAM" id="SSF46689">
    <property type="entry name" value="Homeodomain-like"/>
    <property type="match status" value="1"/>
</dbReference>
<dbReference type="InterPro" id="IPR009057">
    <property type="entry name" value="Homeodomain-like_sf"/>
</dbReference>
<gene>
    <name evidence="6" type="ORF">Dsi01nite_093390</name>
</gene>
<evidence type="ECO:0000313" key="7">
    <source>
        <dbReference type="Proteomes" id="UP000660611"/>
    </source>
</evidence>
<dbReference type="PROSITE" id="PS50977">
    <property type="entry name" value="HTH_TETR_2"/>
    <property type="match status" value="1"/>
</dbReference>
<dbReference type="Gene3D" id="1.10.10.60">
    <property type="entry name" value="Homeodomain-like"/>
    <property type="match status" value="1"/>
</dbReference>
<keyword evidence="1" id="KW-0805">Transcription regulation</keyword>
<proteinExistence type="predicted"/>
<evidence type="ECO:0000259" key="5">
    <source>
        <dbReference type="PROSITE" id="PS50977"/>
    </source>
</evidence>
<keyword evidence="2 4" id="KW-0238">DNA-binding</keyword>
<dbReference type="PRINTS" id="PR00455">
    <property type="entry name" value="HTHTETR"/>
</dbReference>
<dbReference type="Proteomes" id="UP000660611">
    <property type="component" value="Unassembled WGS sequence"/>
</dbReference>
<organism evidence="6 7">
    <name type="scientific">Dactylosporangium siamense</name>
    <dbReference type="NCBI Taxonomy" id="685454"/>
    <lineage>
        <taxon>Bacteria</taxon>
        <taxon>Bacillati</taxon>
        <taxon>Actinomycetota</taxon>
        <taxon>Actinomycetes</taxon>
        <taxon>Micromonosporales</taxon>
        <taxon>Micromonosporaceae</taxon>
        <taxon>Dactylosporangium</taxon>
    </lineage>
</organism>
<dbReference type="EMBL" id="BONQ01000153">
    <property type="protein sequence ID" value="GIG51298.1"/>
    <property type="molecule type" value="Genomic_DNA"/>
</dbReference>
<dbReference type="Pfam" id="PF00440">
    <property type="entry name" value="TetR_N"/>
    <property type="match status" value="1"/>
</dbReference>
<sequence>MSVTADTGERSRIIEAAHRCLVDTGGGGLSVTGVLAAAGLSTRAFYRHFDSKDALLLAMFRRDSDRVHAELTAAADAAPTPPEALRAWIFGLLSLTAGSQRRRRVLVMSCGELMGTAGYTAERARMSAAHHAAVAAILERGRADGSLPWADPDADARTITAALSAAFQERMAPDAAQDDAGATRAAEQVTDFAFRALGATTA</sequence>
<evidence type="ECO:0000313" key="6">
    <source>
        <dbReference type="EMBL" id="GIG51298.1"/>
    </source>
</evidence>
<reference evidence="6" key="1">
    <citation type="submission" date="2021-01" db="EMBL/GenBank/DDBJ databases">
        <title>Whole genome shotgun sequence of Dactylosporangium siamense NBRC 106093.</title>
        <authorList>
            <person name="Komaki H."/>
            <person name="Tamura T."/>
        </authorList>
    </citation>
    <scope>NUCLEOTIDE SEQUENCE</scope>
    <source>
        <strain evidence="6">NBRC 106093</strain>
    </source>
</reference>
<comment type="caution">
    <text evidence="6">The sequence shown here is derived from an EMBL/GenBank/DDBJ whole genome shotgun (WGS) entry which is preliminary data.</text>
</comment>
<dbReference type="InterPro" id="IPR036271">
    <property type="entry name" value="Tet_transcr_reg_TetR-rel_C_sf"/>
</dbReference>